<evidence type="ECO:0000313" key="2">
    <source>
        <dbReference type="Proteomes" id="UP001139450"/>
    </source>
</evidence>
<dbReference type="InterPro" id="IPR021272">
    <property type="entry name" value="DUF2851"/>
</dbReference>
<dbReference type="EMBL" id="JALJEJ010000002">
    <property type="protein sequence ID" value="MCJ8209322.1"/>
    <property type="molecule type" value="Genomic_DNA"/>
</dbReference>
<sequence length="427" mass="49578">MLFTEDFLYYVWKFRLYDRNLLQTTAGEPVEIIHPGMQNTNAGPDFYNARIKIGDTLWAGNVEIHVAASDWHKHGHHRDKAYENVILHVVYKNDMPESVRAKTLPILELNERINGDLYSRYHNLIYGNQQIIPCEGTIKTVDDLTLRNWMTRVLVERLEKKSTAVLKNLEHNRGDWEETFYQHLAANFGFKVNALPFEMMAKSLPQQILGKHKNSPLQIEALVFGQAGFLEDEFKDDYPKQLKTEYGFLRKKYNLQPIEKHLWKFARMRPLNFPTLRLAQFAALVVQSNHLFSKIIEIADTKTLHQLFDDVAVNTYWDNHYRFEVESKPALKTMGSSSVDNLMLNTIALFLFSYGKQYQQQKYTNRALQLLEQLPAENNAIVNDFVSLGVKIKTAFDSQALLELRSSYCNHKQCLQCGVGNKILRLT</sequence>
<evidence type="ECO:0000313" key="1">
    <source>
        <dbReference type="EMBL" id="MCJ8209322.1"/>
    </source>
</evidence>
<organism evidence="1 2">
    <name type="scientific">Mucilaginibacter straminoryzae</name>
    <dbReference type="NCBI Taxonomy" id="2932774"/>
    <lineage>
        <taxon>Bacteria</taxon>
        <taxon>Pseudomonadati</taxon>
        <taxon>Bacteroidota</taxon>
        <taxon>Sphingobacteriia</taxon>
        <taxon>Sphingobacteriales</taxon>
        <taxon>Sphingobacteriaceae</taxon>
        <taxon>Mucilaginibacter</taxon>
    </lineage>
</organism>
<reference evidence="1" key="1">
    <citation type="submission" date="2022-04" db="EMBL/GenBank/DDBJ databases">
        <title>Mucilaginibacter sp. RS28 isolated from freshwater.</title>
        <authorList>
            <person name="Ko S.-R."/>
        </authorList>
    </citation>
    <scope>NUCLEOTIDE SEQUENCE</scope>
    <source>
        <strain evidence="1">RS28</strain>
    </source>
</reference>
<dbReference type="Proteomes" id="UP001139450">
    <property type="component" value="Unassembled WGS sequence"/>
</dbReference>
<proteinExistence type="predicted"/>
<dbReference type="RefSeq" id="WP_245129152.1">
    <property type="nucleotide sequence ID" value="NZ_JALJEJ010000002.1"/>
</dbReference>
<keyword evidence="2" id="KW-1185">Reference proteome</keyword>
<dbReference type="AlphaFoldDB" id="A0A9X1X156"/>
<gene>
    <name evidence="1" type="ORF">MUY27_06350</name>
</gene>
<dbReference type="Pfam" id="PF11013">
    <property type="entry name" value="DUF2851"/>
    <property type="match status" value="1"/>
</dbReference>
<comment type="caution">
    <text evidence="1">The sequence shown here is derived from an EMBL/GenBank/DDBJ whole genome shotgun (WGS) entry which is preliminary data.</text>
</comment>
<accession>A0A9X1X156</accession>
<name>A0A9X1X156_9SPHI</name>
<protein>
    <submittedName>
        <fullName evidence="1">DUF2851 family protein</fullName>
    </submittedName>
</protein>